<dbReference type="EC" id="5.1.1.3" evidence="2 7"/>
<dbReference type="UniPathway" id="UPA00219"/>
<keyword evidence="3 7" id="KW-0133">Cell shape</keyword>
<evidence type="ECO:0000256" key="5">
    <source>
        <dbReference type="ARBA" id="ARBA00023235"/>
    </source>
</evidence>
<comment type="similarity">
    <text evidence="7">Belongs to the aspartate/glutamate racemases family.</text>
</comment>
<dbReference type="PATRIC" id="fig|1618586.3.peg.822"/>
<feature type="active site" description="Proton donor/acceptor" evidence="7">
    <location>
        <position position="73"/>
    </location>
</feature>
<comment type="caution">
    <text evidence="8">The sequence shown here is derived from an EMBL/GenBank/DDBJ whole genome shotgun (WGS) entry which is preliminary data.</text>
</comment>
<sequence>MEPFIIGVFDSGLGGLTVVKEIKKLLPNVSLIYLGDTARVPYGTRSKETIEKFAKEDTLFLLSKNVSCIVVACNTVSSLALDIVKKNSNVPVFGVIDPAIKKALEVTKSGKIGVVGTRATINSSSYKEVSLRAHASMLVPLIEEGFIEGPEINLFIDRYFLVFKGKIDTLILGCTHYPLIKNQIKRYLGEKIKLVDPAEEISKVIYEYVIKSDRNINDKVGSDIYFLTDVNERFVKTAALFLGQDISKKIERVEL</sequence>
<dbReference type="GO" id="GO:0008881">
    <property type="term" value="F:glutamate racemase activity"/>
    <property type="evidence" value="ECO:0007669"/>
    <property type="project" value="UniProtKB-UniRule"/>
</dbReference>
<evidence type="ECO:0000256" key="4">
    <source>
        <dbReference type="ARBA" id="ARBA00022984"/>
    </source>
</evidence>
<name>A0A0F9YX45_9BACT</name>
<protein>
    <recommendedName>
        <fullName evidence="2 7">Glutamate racemase</fullName>
        <ecNumber evidence="2 7">5.1.1.3</ecNumber>
    </recommendedName>
</protein>
<dbReference type="Gene3D" id="3.40.50.1860">
    <property type="match status" value="2"/>
</dbReference>
<evidence type="ECO:0000256" key="2">
    <source>
        <dbReference type="ARBA" id="ARBA00013090"/>
    </source>
</evidence>
<evidence type="ECO:0000256" key="7">
    <source>
        <dbReference type="HAMAP-Rule" id="MF_00258"/>
    </source>
</evidence>
<evidence type="ECO:0000313" key="8">
    <source>
        <dbReference type="EMBL" id="KKP31016.1"/>
    </source>
</evidence>
<dbReference type="NCBIfam" id="TIGR00067">
    <property type="entry name" value="glut_race"/>
    <property type="match status" value="1"/>
</dbReference>
<accession>A0A0F9YX45</accession>
<keyword evidence="6 7" id="KW-0961">Cell wall biogenesis/degradation</keyword>
<gene>
    <name evidence="7" type="primary">murI</name>
    <name evidence="8" type="ORF">UR21_C0018G0007</name>
</gene>
<dbReference type="GO" id="GO:0009252">
    <property type="term" value="P:peptidoglycan biosynthetic process"/>
    <property type="evidence" value="ECO:0007669"/>
    <property type="project" value="UniProtKB-UniRule"/>
</dbReference>
<dbReference type="Proteomes" id="UP000034803">
    <property type="component" value="Unassembled WGS sequence"/>
</dbReference>
<feature type="active site" description="Proton donor/acceptor" evidence="7">
    <location>
        <position position="174"/>
    </location>
</feature>
<dbReference type="HAMAP" id="MF_00258">
    <property type="entry name" value="Glu_racemase"/>
    <property type="match status" value="1"/>
</dbReference>
<dbReference type="InterPro" id="IPR033134">
    <property type="entry name" value="Asp/Glu_racemase_AS_2"/>
</dbReference>
<dbReference type="FunFam" id="3.40.50.1860:FF:000001">
    <property type="entry name" value="Glutamate racemase"/>
    <property type="match status" value="1"/>
</dbReference>
<dbReference type="PANTHER" id="PTHR21198">
    <property type="entry name" value="GLUTAMATE RACEMASE"/>
    <property type="match status" value="1"/>
</dbReference>
<dbReference type="PROSITE" id="PS00924">
    <property type="entry name" value="ASP_GLU_RACEMASE_2"/>
    <property type="match status" value="1"/>
</dbReference>
<proteinExistence type="inferred from homology"/>
<dbReference type="GO" id="GO:0071555">
    <property type="term" value="P:cell wall organization"/>
    <property type="evidence" value="ECO:0007669"/>
    <property type="project" value="UniProtKB-KW"/>
</dbReference>
<comment type="function">
    <text evidence="7">Provides the (R)-glutamate required for cell wall biosynthesis.</text>
</comment>
<comment type="catalytic activity">
    <reaction evidence="1 7">
        <text>L-glutamate = D-glutamate</text>
        <dbReference type="Rhea" id="RHEA:12813"/>
        <dbReference type="ChEBI" id="CHEBI:29985"/>
        <dbReference type="ChEBI" id="CHEBI:29986"/>
        <dbReference type="EC" id="5.1.1.3"/>
    </reaction>
</comment>
<organism evidence="8 9">
    <name type="scientific">Candidatus Woesebacteria bacterium GW2011_GWC2_31_9</name>
    <dbReference type="NCBI Taxonomy" id="1618586"/>
    <lineage>
        <taxon>Bacteria</taxon>
        <taxon>Candidatus Woeseibacteriota</taxon>
    </lineage>
</organism>
<dbReference type="InterPro" id="IPR001920">
    <property type="entry name" value="Asp/Glu_race"/>
</dbReference>
<evidence type="ECO:0000256" key="6">
    <source>
        <dbReference type="ARBA" id="ARBA00023316"/>
    </source>
</evidence>
<keyword evidence="5 7" id="KW-0413">Isomerase</keyword>
<evidence type="ECO:0000313" key="9">
    <source>
        <dbReference type="Proteomes" id="UP000034803"/>
    </source>
</evidence>
<feature type="binding site" evidence="7">
    <location>
        <begin position="10"/>
        <end position="11"/>
    </location>
    <ligand>
        <name>substrate</name>
    </ligand>
</feature>
<evidence type="ECO:0000256" key="3">
    <source>
        <dbReference type="ARBA" id="ARBA00022960"/>
    </source>
</evidence>
<dbReference type="InterPro" id="IPR015942">
    <property type="entry name" value="Asp/Glu/hydantoin_racemase"/>
</dbReference>
<dbReference type="Pfam" id="PF01177">
    <property type="entry name" value="Asp_Glu_race"/>
    <property type="match status" value="1"/>
</dbReference>
<feature type="binding site" evidence="7">
    <location>
        <begin position="74"/>
        <end position="75"/>
    </location>
    <ligand>
        <name>substrate</name>
    </ligand>
</feature>
<feature type="binding site" evidence="7">
    <location>
        <begin position="42"/>
        <end position="43"/>
    </location>
    <ligand>
        <name>substrate</name>
    </ligand>
</feature>
<reference evidence="8 9" key="1">
    <citation type="journal article" date="2015" name="Nature">
        <title>rRNA introns, odd ribosomes, and small enigmatic genomes across a large radiation of phyla.</title>
        <authorList>
            <person name="Brown C.T."/>
            <person name="Hug L.A."/>
            <person name="Thomas B.C."/>
            <person name="Sharon I."/>
            <person name="Castelle C.J."/>
            <person name="Singh A."/>
            <person name="Wilkins M.J."/>
            <person name="Williams K.H."/>
            <person name="Banfield J.F."/>
        </authorList>
    </citation>
    <scope>NUCLEOTIDE SEQUENCE [LARGE SCALE GENOMIC DNA]</scope>
</reference>
<dbReference type="InterPro" id="IPR004391">
    <property type="entry name" value="Glu_race"/>
</dbReference>
<dbReference type="PANTHER" id="PTHR21198:SF2">
    <property type="entry name" value="GLUTAMATE RACEMASE"/>
    <property type="match status" value="1"/>
</dbReference>
<comment type="pathway">
    <text evidence="7">Cell wall biogenesis; peptidoglycan biosynthesis.</text>
</comment>
<dbReference type="EMBL" id="LBOI01000018">
    <property type="protein sequence ID" value="KKP31016.1"/>
    <property type="molecule type" value="Genomic_DNA"/>
</dbReference>
<keyword evidence="4 7" id="KW-0573">Peptidoglycan synthesis</keyword>
<dbReference type="SUPFAM" id="SSF53681">
    <property type="entry name" value="Aspartate/glutamate racemase"/>
    <property type="match status" value="2"/>
</dbReference>
<evidence type="ECO:0000256" key="1">
    <source>
        <dbReference type="ARBA" id="ARBA00001602"/>
    </source>
</evidence>
<dbReference type="GO" id="GO:0008360">
    <property type="term" value="P:regulation of cell shape"/>
    <property type="evidence" value="ECO:0007669"/>
    <property type="project" value="UniProtKB-KW"/>
</dbReference>
<feature type="binding site" evidence="7">
    <location>
        <begin position="175"/>
        <end position="176"/>
    </location>
    <ligand>
        <name>substrate</name>
    </ligand>
</feature>
<dbReference type="AlphaFoldDB" id="A0A0F9YX45"/>